<dbReference type="Proteomes" id="UP000030689">
    <property type="component" value="Unassembled WGS sequence"/>
</dbReference>
<feature type="compositionally biased region" description="Polar residues" evidence="1">
    <location>
        <begin position="58"/>
        <end position="74"/>
    </location>
</feature>
<feature type="compositionally biased region" description="Basic and acidic residues" evidence="1">
    <location>
        <begin position="75"/>
        <end position="89"/>
    </location>
</feature>
<name>V4MVY6_EUTSA</name>
<keyword evidence="3" id="KW-1185">Reference proteome</keyword>
<sequence length="135" mass="15172">MKTKHSPGENDPILSFCKATNESRELAFFFLEGFSWDLDNAVSGFLQGRLPPIKEPQLQRSPSRYTTTSALKSSSKMDDADEVSKTLDDRREPIRLPMAFRADPVKCEPEEEPLAAKMCENIDLPFWGLDSDSAS</sequence>
<dbReference type="EMBL" id="KI517683">
    <property type="protein sequence ID" value="ESQ36421.1"/>
    <property type="molecule type" value="Genomic_DNA"/>
</dbReference>
<evidence type="ECO:0000256" key="1">
    <source>
        <dbReference type="SAM" id="MobiDB-lite"/>
    </source>
</evidence>
<organism evidence="2 3">
    <name type="scientific">Eutrema salsugineum</name>
    <name type="common">Saltwater cress</name>
    <name type="synonym">Sisymbrium salsugineum</name>
    <dbReference type="NCBI Taxonomy" id="72664"/>
    <lineage>
        <taxon>Eukaryota</taxon>
        <taxon>Viridiplantae</taxon>
        <taxon>Streptophyta</taxon>
        <taxon>Embryophyta</taxon>
        <taxon>Tracheophyta</taxon>
        <taxon>Spermatophyta</taxon>
        <taxon>Magnoliopsida</taxon>
        <taxon>eudicotyledons</taxon>
        <taxon>Gunneridae</taxon>
        <taxon>Pentapetalae</taxon>
        <taxon>rosids</taxon>
        <taxon>malvids</taxon>
        <taxon>Brassicales</taxon>
        <taxon>Brassicaceae</taxon>
        <taxon>Eutremeae</taxon>
        <taxon>Eutrema</taxon>
    </lineage>
</organism>
<reference evidence="2 3" key="1">
    <citation type="journal article" date="2013" name="Front. Plant Sci.">
        <title>The Reference Genome of the Halophytic Plant Eutrema salsugineum.</title>
        <authorList>
            <person name="Yang R."/>
            <person name="Jarvis D.E."/>
            <person name="Chen H."/>
            <person name="Beilstein M.A."/>
            <person name="Grimwood J."/>
            <person name="Jenkins J."/>
            <person name="Shu S."/>
            <person name="Prochnik S."/>
            <person name="Xin M."/>
            <person name="Ma C."/>
            <person name="Schmutz J."/>
            <person name="Wing R.A."/>
            <person name="Mitchell-Olds T."/>
            <person name="Schumaker K.S."/>
            <person name="Wang X."/>
        </authorList>
    </citation>
    <scope>NUCLEOTIDE SEQUENCE [LARGE SCALE GENOMIC DNA]</scope>
</reference>
<dbReference type="Gene3D" id="1.10.8.10">
    <property type="entry name" value="DNA helicase RuvA subunit, C-terminal domain"/>
    <property type="match status" value="1"/>
</dbReference>
<dbReference type="Pfam" id="PF14555">
    <property type="entry name" value="UBA_4"/>
    <property type="match status" value="1"/>
</dbReference>
<dbReference type="InterPro" id="IPR009060">
    <property type="entry name" value="UBA-like_sf"/>
</dbReference>
<dbReference type="STRING" id="72664.V4MVY6"/>
<accession>V4MVY6</accession>
<feature type="region of interest" description="Disordered" evidence="1">
    <location>
        <begin position="52"/>
        <end position="89"/>
    </location>
</feature>
<dbReference type="Gramene" id="ESQ36421">
    <property type="protein sequence ID" value="ESQ36421"/>
    <property type="gene ID" value="EUTSA_v10009951mg"/>
</dbReference>
<dbReference type="AlphaFoldDB" id="V4MVY6"/>
<proteinExistence type="predicted"/>
<protein>
    <submittedName>
        <fullName evidence="2">Uncharacterized protein</fullName>
    </submittedName>
</protein>
<dbReference type="KEGG" id="eus:EUTSA_v10009951mg"/>
<evidence type="ECO:0000313" key="3">
    <source>
        <dbReference type="Proteomes" id="UP000030689"/>
    </source>
</evidence>
<dbReference type="SUPFAM" id="SSF46934">
    <property type="entry name" value="UBA-like"/>
    <property type="match status" value="1"/>
</dbReference>
<dbReference type="CDD" id="cd14273">
    <property type="entry name" value="UBA_TAP-C_like"/>
    <property type="match status" value="1"/>
</dbReference>
<evidence type="ECO:0000313" key="2">
    <source>
        <dbReference type="EMBL" id="ESQ36421.1"/>
    </source>
</evidence>
<dbReference type="OMA" id="KMCENID"/>
<gene>
    <name evidence="2" type="ORF">EUTSA_v10009951mg</name>
</gene>